<dbReference type="SUPFAM" id="SSF55681">
    <property type="entry name" value="Class II aaRS and biotin synthetases"/>
    <property type="match status" value="1"/>
</dbReference>
<comment type="function">
    <text evidence="2">Acts both as a biotin--[acetyl-CoA-carboxylase] ligase and a repressor.</text>
</comment>
<dbReference type="PANTHER" id="PTHR12835">
    <property type="entry name" value="BIOTIN PROTEIN LIGASE"/>
    <property type="match status" value="1"/>
</dbReference>
<gene>
    <name evidence="2" type="primary">birA</name>
    <name evidence="4" type="ORF">H9714_00855</name>
</gene>
<keyword evidence="2" id="KW-0238">DNA-binding</keyword>
<keyword evidence="2" id="KW-0805">Transcription regulation</keyword>
<feature type="binding site" evidence="2">
    <location>
        <position position="116"/>
    </location>
    <ligand>
        <name>biotin</name>
        <dbReference type="ChEBI" id="CHEBI:57586"/>
    </ligand>
</feature>
<evidence type="ECO:0000256" key="2">
    <source>
        <dbReference type="HAMAP-Rule" id="MF_00978"/>
    </source>
</evidence>
<accession>A0A9D2M9V6</accession>
<evidence type="ECO:0000256" key="1">
    <source>
        <dbReference type="ARBA" id="ARBA00022598"/>
    </source>
</evidence>
<proteinExistence type="inferred from homology"/>
<dbReference type="InterPro" id="IPR008988">
    <property type="entry name" value="Transcriptional_repressor_C"/>
</dbReference>
<organism evidence="4 5">
    <name type="scientific">Candidatus Flavonifractor intestinipullorum</name>
    <dbReference type="NCBI Taxonomy" id="2838587"/>
    <lineage>
        <taxon>Bacteria</taxon>
        <taxon>Bacillati</taxon>
        <taxon>Bacillota</taxon>
        <taxon>Clostridia</taxon>
        <taxon>Eubacteriales</taxon>
        <taxon>Oscillospiraceae</taxon>
        <taxon>Flavonifractor</taxon>
    </lineage>
</organism>
<dbReference type="GO" id="GO:0005737">
    <property type="term" value="C:cytoplasm"/>
    <property type="evidence" value="ECO:0007669"/>
    <property type="project" value="TreeGrafter"/>
</dbReference>
<dbReference type="NCBIfam" id="TIGR00121">
    <property type="entry name" value="birA_ligase"/>
    <property type="match status" value="1"/>
</dbReference>
<dbReference type="Pfam" id="PF08279">
    <property type="entry name" value="HTH_11"/>
    <property type="match status" value="1"/>
</dbReference>
<dbReference type="Gene3D" id="2.30.30.100">
    <property type="match status" value="1"/>
</dbReference>
<dbReference type="EMBL" id="DWYC01000007">
    <property type="protein sequence ID" value="HJB56081.1"/>
    <property type="molecule type" value="Genomic_DNA"/>
</dbReference>
<feature type="binding site" evidence="2">
    <location>
        <begin position="92"/>
        <end position="94"/>
    </location>
    <ligand>
        <name>biotin</name>
        <dbReference type="ChEBI" id="CHEBI:57586"/>
    </ligand>
</feature>
<name>A0A9D2M9V6_9FIRM</name>
<dbReference type="GO" id="GO:0004077">
    <property type="term" value="F:biotin--[biotin carboxyl-carrier protein] ligase activity"/>
    <property type="evidence" value="ECO:0007669"/>
    <property type="project" value="UniProtKB-UniRule"/>
</dbReference>
<dbReference type="InterPro" id="IPR030855">
    <property type="entry name" value="Bifunct_BirA"/>
</dbReference>
<dbReference type="Gene3D" id="3.30.930.10">
    <property type="entry name" value="Bira Bifunctional Protein, Domain 2"/>
    <property type="match status" value="1"/>
</dbReference>
<dbReference type="GO" id="GO:0006355">
    <property type="term" value="P:regulation of DNA-templated transcription"/>
    <property type="evidence" value="ECO:0007669"/>
    <property type="project" value="UniProtKB-UniRule"/>
</dbReference>
<dbReference type="InterPro" id="IPR004143">
    <property type="entry name" value="BPL_LPL_catalytic"/>
</dbReference>
<dbReference type="InterPro" id="IPR013196">
    <property type="entry name" value="HTH_11"/>
</dbReference>
<comment type="caution">
    <text evidence="4">The sequence shown here is derived from an EMBL/GenBank/DDBJ whole genome shotgun (WGS) entry which is preliminary data.</text>
</comment>
<reference evidence="4" key="1">
    <citation type="journal article" date="2021" name="PeerJ">
        <title>Extensive microbial diversity within the chicken gut microbiome revealed by metagenomics and culture.</title>
        <authorList>
            <person name="Gilroy R."/>
            <person name="Ravi A."/>
            <person name="Getino M."/>
            <person name="Pursley I."/>
            <person name="Horton D.L."/>
            <person name="Alikhan N.F."/>
            <person name="Baker D."/>
            <person name="Gharbi K."/>
            <person name="Hall N."/>
            <person name="Watson M."/>
            <person name="Adriaenssens E.M."/>
            <person name="Foster-Nyarko E."/>
            <person name="Jarju S."/>
            <person name="Secka A."/>
            <person name="Antonio M."/>
            <person name="Oren A."/>
            <person name="Chaudhuri R.R."/>
            <person name="La Ragione R."/>
            <person name="Hildebrand F."/>
            <person name="Pallen M.J."/>
        </authorList>
    </citation>
    <scope>NUCLEOTIDE SEQUENCE</scope>
    <source>
        <strain evidence="4">CHK189-11263</strain>
    </source>
</reference>
<dbReference type="HAMAP" id="MF_00978">
    <property type="entry name" value="Bifunct_BirA"/>
    <property type="match status" value="1"/>
</dbReference>
<dbReference type="SUPFAM" id="SSF50037">
    <property type="entry name" value="C-terminal domain of transcriptional repressors"/>
    <property type="match status" value="1"/>
</dbReference>
<dbReference type="Gene3D" id="1.10.10.10">
    <property type="entry name" value="Winged helix-like DNA-binding domain superfamily/Winged helix DNA-binding domain"/>
    <property type="match status" value="1"/>
</dbReference>
<dbReference type="CDD" id="cd16442">
    <property type="entry name" value="BPL"/>
    <property type="match status" value="1"/>
</dbReference>
<feature type="domain" description="BPL/LPL catalytic" evidence="3">
    <location>
        <begin position="78"/>
        <end position="262"/>
    </location>
</feature>
<dbReference type="InterPro" id="IPR036388">
    <property type="entry name" value="WH-like_DNA-bd_sf"/>
</dbReference>
<evidence type="ECO:0000313" key="5">
    <source>
        <dbReference type="Proteomes" id="UP000824208"/>
    </source>
</evidence>
<evidence type="ECO:0000259" key="3">
    <source>
        <dbReference type="PROSITE" id="PS51733"/>
    </source>
</evidence>
<evidence type="ECO:0000313" key="4">
    <source>
        <dbReference type="EMBL" id="HJB56081.1"/>
    </source>
</evidence>
<dbReference type="EC" id="6.3.4.15" evidence="2"/>
<dbReference type="GO" id="GO:0005524">
    <property type="term" value="F:ATP binding"/>
    <property type="evidence" value="ECO:0007669"/>
    <property type="project" value="UniProtKB-UniRule"/>
</dbReference>
<dbReference type="InterPro" id="IPR004408">
    <property type="entry name" value="Biotin_CoA_COase_ligase"/>
</dbReference>
<dbReference type="AlphaFoldDB" id="A0A9D2M9V6"/>
<sequence length="336" mass="36294">MSKDQVYELLQAHAGAYLSGEEISQQLGISRAAVWKAVSALRAAGYTIEARTGLGYALVDRPDALTEREIGRALQVIGVEAAALRCLEEVDSTNSYLKREALAGAADGTFAVAEYQSGGRGRQERSFQSPRGKGVYLSALFRPSLSPGQLMPVTALTAVAMCDAVEAVCQVRPQIKWTNDLILHQKKIAGILTEVALEGETGAVQSLVIGVGINVSQTPEDFSPDVAAMATSLCAALGRPVSRPELAAAMIAALRRLMADLSGDLTPYLQKYRRDCATLGQEIQLLWRDRRERAFAEDIDDQFGLVVRYADGRREVIRSGEVSVRGLYGYVPSDGE</sequence>
<feature type="binding site" evidence="2">
    <location>
        <position position="187"/>
    </location>
    <ligand>
        <name>biotin</name>
        <dbReference type="ChEBI" id="CHEBI:57586"/>
    </ligand>
</feature>
<comment type="similarity">
    <text evidence="2">Belongs to the biotin--protein ligase family.</text>
</comment>
<keyword evidence="2" id="KW-0547">Nucleotide-binding</keyword>
<comment type="catalytic activity">
    <reaction evidence="2">
        <text>biotin + L-lysyl-[protein] + ATP = N(6)-biotinyl-L-lysyl-[protein] + AMP + diphosphate + H(+)</text>
        <dbReference type="Rhea" id="RHEA:11756"/>
        <dbReference type="Rhea" id="RHEA-COMP:9752"/>
        <dbReference type="Rhea" id="RHEA-COMP:10505"/>
        <dbReference type="ChEBI" id="CHEBI:15378"/>
        <dbReference type="ChEBI" id="CHEBI:29969"/>
        <dbReference type="ChEBI" id="CHEBI:30616"/>
        <dbReference type="ChEBI" id="CHEBI:33019"/>
        <dbReference type="ChEBI" id="CHEBI:57586"/>
        <dbReference type="ChEBI" id="CHEBI:83144"/>
        <dbReference type="ChEBI" id="CHEBI:456215"/>
        <dbReference type="EC" id="6.3.4.15"/>
    </reaction>
</comment>
<keyword evidence="2" id="KW-0804">Transcription</keyword>
<feature type="DNA-binding region" description="H-T-H motif" evidence="2">
    <location>
        <begin position="20"/>
        <end position="39"/>
    </location>
</feature>
<dbReference type="PROSITE" id="PS51733">
    <property type="entry name" value="BPL_LPL_CATALYTIC"/>
    <property type="match status" value="1"/>
</dbReference>
<dbReference type="GO" id="GO:0009249">
    <property type="term" value="P:protein lipoylation"/>
    <property type="evidence" value="ECO:0007669"/>
    <property type="project" value="UniProtKB-ARBA"/>
</dbReference>
<dbReference type="GO" id="GO:0016740">
    <property type="term" value="F:transferase activity"/>
    <property type="evidence" value="ECO:0007669"/>
    <property type="project" value="UniProtKB-ARBA"/>
</dbReference>
<keyword evidence="2" id="KW-0092">Biotin</keyword>
<dbReference type="InterPro" id="IPR036390">
    <property type="entry name" value="WH_DNA-bd_sf"/>
</dbReference>
<feature type="binding site" evidence="2">
    <location>
        <begin position="120"/>
        <end position="122"/>
    </location>
    <ligand>
        <name>biotin</name>
        <dbReference type="ChEBI" id="CHEBI:57586"/>
    </ligand>
</feature>
<protein>
    <recommendedName>
        <fullName evidence="2">Bifunctional ligase/repressor BirA</fullName>
    </recommendedName>
    <alternativeName>
        <fullName evidence="2">Biotin--[acetyl-CoA-carboxylase] ligase</fullName>
        <ecNumber evidence="2">6.3.4.15</ecNumber>
    </alternativeName>
    <alternativeName>
        <fullName evidence="2">Biotin--protein ligase</fullName>
    </alternativeName>
    <alternativeName>
        <fullName evidence="2">Biotin-[acetyl-CoA carboxylase] synthetase</fullName>
    </alternativeName>
</protein>
<dbReference type="GO" id="GO:0003677">
    <property type="term" value="F:DNA binding"/>
    <property type="evidence" value="ECO:0007669"/>
    <property type="project" value="UniProtKB-UniRule"/>
</dbReference>
<dbReference type="SUPFAM" id="SSF46785">
    <property type="entry name" value="Winged helix' DNA-binding domain"/>
    <property type="match status" value="1"/>
</dbReference>
<keyword evidence="2" id="KW-0678">Repressor</keyword>
<keyword evidence="2" id="KW-0067">ATP-binding</keyword>
<dbReference type="Pfam" id="PF03099">
    <property type="entry name" value="BPL_LplA_LipB"/>
    <property type="match status" value="1"/>
</dbReference>
<dbReference type="Proteomes" id="UP000824208">
    <property type="component" value="Unassembled WGS sequence"/>
</dbReference>
<keyword evidence="1 2" id="KW-0436">Ligase</keyword>
<dbReference type="InterPro" id="IPR045864">
    <property type="entry name" value="aa-tRNA-synth_II/BPL/LPL"/>
</dbReference>
<reference evidence="4" key="2">
    <citation type="submission" date="2021-04" db="EMBL/GenBank/DDBJ databases">
        <authorList>
            <person name="Gilroy R."/>
        </authorList>
    </citation>
    <scope>NUCLEOTIDE SEQUENCE</scope>
    <source>
        <strain evidence="4">CHK189-11263</strain>
    </source>
</reference>
<dbReference type="PANTHER" id="PTHR12835:SF5">
    <property type="entry name" value="BIOTIN--PROTEIN LIGASE"/>
    <property type="match status" value="1"/>
</dbReference>